<dbReference type="Pfam" id="PF22936">
    <property type="entry name" value="Pol_BBD"/>
    <property type="match status" value="1"/>
</dbReference>
<evidence type="ECO:0000313" key="2">
    <source>
        <dbReference type="EMBL" id="GFC64587.1"/>
    </source>
</evidence>
<feature type="domain" description="Retrovirus-related Pol polyprotein from transposon TNT 1-94-like beta-barrel" evidence="1">
    <location>
        <begin position="12"/>
        <end position="45"/>
    </location>
</feature>
<dbReference type="EMBL" id="BKCJ011002957">
    <property type="protein sequence ID" value="GFC64587.1"/>
    <property type="molecule type" value="Genomic_DNA"/>
</dbReference>
<accession>A0A699QET1</accession>
<dbReference type="InterPro" id="IPR054722">
    <property type="entry name" value="PolX-like_BBD"/>
</dbReference>
<feature type="non-terminal residue" evidence="2">
    <location>
        <position position="1"/>
    </location>
</feature>
<protein>
    <recommendedName>
        <fullName evidence="1">Retrovirus-related Pol polyprotein from transposon TNT 1-94-like beta-barrel domain-containing protein</fullName>
    </recommendedName>
</protein>
<gene>
    <name evidence="2" type="ORF">Tci_836557</name>
</gene>
<comment type="caution">
    <text evidence="2">The sequence shown here is derived from an EMBL/GenBank/DDBJ whole genome shotgun (WGS) entry which is preliminary data.</text>
</comment>
<proteinExistence type="predicted"/>
<sequence length="69" mass="7731">GNSQNIIDDKGYWDSGCSRHMTGNISYLSKYEPYDRGYVSFGKGGGKIIGKDIVYQKAQRRIPTYSSVC</sequence>
<reference evidence="2" key="1">
    <citation type="journal article" date="2019" name="Sci. Rep.">
        <title>Draft genome of Tanacetum cinerariifolium, the natural source of mosquito coil.</title>
        <authorList>
            <person name="Yamashiro T."/>
            <person name="Shiraishi A."/>
            <person name="Satake H."/>
            <person name="Nakayama K."/>
        </authorList>
    </citation>
    <scope>NUCLEOTIDE SEQUENCE</scope>
</reference>
<name>A0A699QET1_TANCI</name>
<evidence type="ECO:0000259" key="1">
    <source>
        <dbReference type="Pfam" id="PF22936"/>
    </source>
</evidence>
<organism evidence="2">
    <name type="scientific">Tanacetum cinerariifolium</name>
    <name type="common">Dalmatian daisy</name>
    <name type="synonym">Chrysanthemum cinerariifolium</name>
    <dbReference type="NCBI Taxonomy" id="118510"/>
    <lineage>
        <taxon>Eukaryota</taxon>
        <taxon>Viridiplantae</taxon>
        <taxon>Streptophyta</taxon>
        <taxon>Embryophyta</taxon>
        <taxon>Tracheophyta</taxon>
        <taxon>Spermatophyta</taxon>
        <taxon>Magnoliopsida</taxon>
        <taxon>eudicotyledons</taxon>
        <taxon>Gunneridae</taxon>
        <taxon>Pentapetalae</taxon>
        <taxon>asterids</taxon>
        <taxon>campanulids</taxon>
        <taxon>Asterales</taxon>
        <taxon>Asteraceae</taxon>
        <taxon>Asteroideae</taxon>
        <taxon>Anthemideae</taxon>
        <taxon>Anthemidinae</taxon>
        <taxon>Tanacetum</taxon>
    </lineage>
</organism>
<dbReference type="AlphaFoldDB" id="A0A699QET1"/>